<evidence type="ECO:0000313" key="1">
    <source>
        <dbReference type="EMBL" id="GAI47756.1"/>
    </source>
</evidence>
<sequence length="129" mass="13822">TIGNIKPNQGGSSTWGLTNTGSLDGILSIEITNVVNKENGMNEPETLVDTTGGEFEGELGAHLNIKIKITDSDKTTKTWPIAGDRWAKVNDVAGKIYAVSGIPGTLKAGEKESIWFAWNLHKDTGNIIQ</sequence>
<protein>
    <submittedName>
        <fullName evidence="1">Uncharacterized protein</fullName>
    </submittedName>
</protein>
<dbReference type="EMBL" id="BARV01042407">
    <property type="protein sequence ID" value="GAI47756.1"/>
    <property type="molecule type" value="Genomic_DNA"/>
</dbReference>
<comment type="caution">
    <text evidence="1">The sequence shown here is derived from an EMBL/GenBank/DDBJ whole genome shotgun (WGS) entry which is preliminary data.</text>
</comment>
<feature type="non-terminal residue" evidence="1">
    <location>
        <position position="129"/>
    </location>
</feature>
<name>X1PYZ7_9ZZZZ</name>
<feature type="non-terminal residue" evidence="1">
    <location>
        <position position="1"/>
    </location>
</feature>
<reference evidence="1" key="1">
    <citation type="journal article" date="2014" name="Front. Microbiol.">
        <title>High frequency of phylogenetically diverse reductive dehalogenase-homologous genes in deep subseafloor sedimentary metagenomes.</title>
        <authorList>
            <person name="Kawai M."/>
            <person name="Futagami T."/>
            <person name="Toyoda A."/>
            <person name="Takaki Y."/>
            <person name="Nishi S."/>
            <person name="Hori S."/>
            <person name="Arai W."/>
            <person name="Tsubouchi T."/>
            <person name="Morono Y."/>
            <person name="Uchiyama I."/>
            <person name="Ito T."/>
            <person name="Fujiyama A."/>
            <person name="Inagaki F."/>
            <person name="Takami H."/>
        </authorList>
    </citation>
    <scope>NUCLEOTIDE SEQUENCE</scope>
    <source>
        <strain evidence="1">Expedition CK06-06</strain>
    </source>
</reference>
<proteinExistence type="predicted"/>
<accession>X1PYZ7</accession>
<organism evidence="1">
    <name type="scientific">marine sediment metagenome</name>
    <dbReference type="NCBI Taxonomy" id="412755"/>
    <lineage>
        <taxon>unclassified sequences</taxon>
        <taxon>metagenomes</taxon>
        <taxon>ecological metagenomes</taxon>
    </lineage>
</organism>
<dbReference type="AlphaFoldDB" id="X1PYZ7"/>
<gene>
    <name evidence="1" type="ORF">S06H3_63788</name>
</gene>